<protein>
    <recommendedName>
        <fullName evidence="3">Homeodomain phBC6A51-type domain-containing protein</fullName>
    </recommendedName>
</protein>
<reference evidence="1 2" key="1">
    <citation type="journal article" date="2016" name="Nat. Commun.">
        <title>Thousands of microbial genomes shed light on interconnected biogeochemical processes in an aquifer system.</title>
        <authorList>
            <person name="Anantharaman K."/>
            <person name="Brown C.T."/>
            <person name="Hug L.A."/>
            <person name="Sharon I."/>
            <person name="Castelle C.J."/>
            <person name="Probst A.J."/>
            <person name="Thomas B.C."/>
            <person name="Singh A."/>
            <person name="Wilkins M.J."/>
            <person name="Karaoz U."/>
            <person name="Brodie E.L."/>
            <person name="Williams K.H."/>
            <person name="Hubbard S.S."/>
            <person name="Banfield J.F."/>
        </authorList>
    </citation>
    <scope>NUCLEOTIDE SEQUENCE [LARGE SCALE GENOMIC DNA]</scope>
</reference>
<evidence type="ECO:0000313" key="2">
    <source>
        <dbReference type="Proteomes" id="UP000177907"/>
    </source>
</evidence>
<gene>
    <name evidence="1" type="ORF">A3J93_02380</name>
</gene>
<dbReference type="AlphaFoldDB" id="A0A1F6NWH6"/>
<dbReference type="Proteomes" id="UP000177907">
    <property type="component" value="Unassembled WGS sequence"/>
</dbReference>
<organism evidence="1 2">
    <name type="scientific">Candidatus Magasanikbacteria bacterium RIFOXYC2_FULL_42_28</name>
    <dbReference type="NCBI Taxonomy" id="1798704"/>
    <lineage>
        <taxon>Bacteria</taxon>
        <taxon>Candidatus Magasanikiibacteriota</taxon>
    </lineage>
</organism>
<sequence length="144" mass="16773">MAKNVDIKNEKYQNAIRLKYGDFTYSEIAQLLKVSHVTVKRWFRSDGLLKDEYERYEKERNKVRDKETDTVLMKHAETASKMLVSLMGAKSDAMKFRAAKTILDFVRGPAGGRDDDCNDEEYKRGSRQIEEILEKYKNKKPVGN</sequence>
<name>A0A1F6NWH6_9BACT</name>
<accession>A0A1F6NWH6</accession>
<dbReference type="STRING" id="1798704.A3J93_02380"/>
<proteinExistence type="predicted"/>
<evidence type="ECO:0000313" key="1">
    <source>
        <dbReference type="EMBL" id="OGH87994.1"/>
    </source>
</evidence>
<dbReference type="EMBL" id="MFQZ01000008">
    <property type="protein sequence ID" value="OGH87994.1"/>
    <property type="molecule type" value="Genomic_DNA"/>
</dbReference>
<evidence type="ECO:0008006" key="3">
    <source>
        <dbReference type="Google" id="ProtNLM"/>
    </source>
</evidence>
<comment type="caution">
    <text evidence="1">The sequence shown here is derived from an EMBL/GenBank/DDBJ whole genome shotgun (WGS) entry which is preliminary data.</text>
</comment>